<feature type="domain" description="DUF4384" evidence="2">
    <location>
        <begin position="200"/>
        <end position="271"/>
    </location>
</feature>
<dbReference type="GeneID" id="302998619"/>
<evidence type="ECO:0000313" key="3">
    <source>
        <dbReference type="EMBL" id="AEB14362.1"/>
    </source>
</evidence>
<protein>
    <recommendedName>
        <fullName evidence="2">DUF4384 domain-containing protein</fullName>
    </recommendedName>
</protein>
<accession>F2NS61</accession>
<proteinExistence type="predicted"/>
<feature type="chain" id="PRO_5003284044" description="DUF4384 domain-containing protein" evidence="1">
    <location>
        <begin position="20"/>
        <end position="320"/>
    </location>
</feature>
<reference evidence="3 4" key="1">
    <citation type="journal article" date="2011" name="Stand. Genomic Sci.">
        <title>Complete genome sequence of Treponema succinifaciens type strain (6091).</title>
        <authorList>
            <person name="Han C."/>
            <person name="Gronow S."/>
            <person name="Teshima H."/>
            <person name="Lapidus A."/>
            <person name="Nolan M."/>
            <person name="Lucas S."/>
            <person name="Hammon N."/>
            <person name="Deshpande S."/>
            <person name="Cheng J.F."/>
            <person name="Zeytun A."/>
            <person name="Tapia R."/>
            <person name="Goodwin L."/>
            <person name="Pitluck S."/>
            <person name="Liolios K."/>
            <person name="Pagani I."/>
            <person name="Ivanova N."/>
            <person name="Mavromatis K."/>
            <person name="Mikhailova N."/>
            <person name="Huntemann M."/>
            <person name="Pati A."/>
            <person name="Chen A."/>
            <person name="Palaniappan K."/>
            <person name="Land M."/>
            <person name="Hauser L."/>
            <person name="Brambilla E.M."/>
            <person name="Rohde M."/>
            <person name="Goker M."/>
            <person name="Woyke T."/>
            <person name="Bristow J."/>
            <person name="Eisen J.A."/>
            <person name="Markowitz V."/>
            <person name="Hugenholtz P."/>
            <person name="Kyrpides N.C."/>
            <person name="Klenk H.P."/>
            <person name="Detter J.C."/>
        </authorList>
    </citation>
    <scope>NUCLEOTIDE SEQUENCE [LARGE SCALE GENOMIC DNA]</scope>
    <source>
        <strain evidence="4">ATCC 33096 / DSM 2489 / 6091</strain>
    </source>
</reference>
<evidence type="ECO:0000313" key="4">
    <source>
        <dbReference type="Proteomes" id="UP000006852"/>
    </source>
</evidence>
<evidence type="ECO:0000256" key="1">
    <source>
        <dbReference type="SAM" id="SignalP"/>
    </source>
</evidence>
<sequence>MKKNILFAVILFCSVSVFAQDFSATVRNAVSKIIPKNASLVQVELPVDSETNSASEFTVFLKDVIEVALSDCGKEIFDLKADQQSELFLAQLSDSGVYDMSSSDWAKRQFPEGVIYSSFIEKDNKVSVYFSYKQFAGNTKKTSVEFSTKNLPGLNYKPANYELAKSINEDFVRNIPKPDYLITAAMLDSEDNLVNMLYPNDIVKFMISVEKDSYIAILCIDANGDKNWLPVAYNFIRAGEVRTFPDLKDTVFKVVDGVYGAEQILIYASTSEKGLPEQTSTGKYAKNDIQKITRGITALKQSSAENYETSVFKITYTVME</sequence>
<dbReference type="InterPro" id="IPR025493">
    <property type="entry name" value="DUF4384"/>
</dbReference>
<dbReference type="STRING" id="869209.Tresu_1460"/>
<dbReference type="AlphaFoldDB" id="F2NS61"/>
<feature type="signal peptide" evidence="1">
    <location>
        <begin position="1"/>
        <end position="19"/>
    </location>
</feature>
<dbReference type="KEGG" id="tsu:Tresu_1460"/>
<name>F2NS61_TRES6</name>
<reference evidence="4" key="2">
    <citation type="submission" date="2011-04" db="EMBL/GenBank/DDBJ databases">
        <title>The complete genome of chromosome of Treponema succinifaciens DSM 2489.</title>
        <authorList>
            <person name="Lucas S."/>
            <person name="Copeland A."/>
            <person name="Lapidus A."/>
            <person name="Bruce D."/>
            <person name="Goodwin L."/>
            <person name="Pitluck S."/>
            <person name="Peters L."/>
            <person name="Kyrpides N."/>
            <person name="Mavromatis K."/>
            <person name="Ivanova N."/>
            <person name="Ovchinnikova G."/>
            <person name="Teshima H."/>
            <person name="Detter J.C."/>
            <person name="Tapia R."/>
            <person name="Han C."/>
            <person name="Land M."/>
            <person name="Hauser L."/>
            <person name="Markowitz V."/>
            <person name="Cheng J.-F."/>
            <person name="Hugenholtz P."/>
            <person name="Woyke T."/>
            <person name="Wu D."/>
            <person name="Gronow S."/>
            <person name="Wellnitz S."/>
            <person name="Brambilla E."/>
            <person name="Klenk H.-P."/>
            <person name="Eisen J.A."/>
        </authorList>
    </citation>
    <scope>NUCLEOTIDE SEQUENCE [LARGE SCALE GENOMIC DNA]</scope>
    <source>
        <strain evidence="4">ATCC 33096 / DSM 2489 / 6091</strain>
    </source>
</reference>
<keyword evidence="4" id="KW-1185">Reference proteome</keyword>
<organism evidence="3 4">
    <name type="scientific">Treponema succinifaciens (strain ATCC 33096 / DSM 2489 / 6091)</name>
    <dbReference type="NCBI Taxonomy" id="869209"/>
    <lineage>
        <taxon>Bacteria</taxon>
        <taxon>Pseudomonadati</taxon>
        <taxon>Spirochaetota</taxon>
        <taxon>Spirochaetia</taxon>
        <taxon>Spirochaetales</taxon>
        <taxon>Treponemataceae</taxon>
        <taxon>Treponema</taxon>
    </lineage>
</organism>
<dbReference type="Proteomes" id="UP000006852">
    <property type="component" value="Chromosome"/>
</dbReference>
<dbReference type="EMBL" id="CP002631">
    <property type="protein sequence ID" value="AEB14362.1"/>
    <property type="molecule type" value="Genomic_DNA"/>
</dbReference>
<evidence type="ECO:0000259" key="2">
    <source>
        <dbReference type="Pfam" id="PF14326"/>
    </source>
</evidence>
<dbReference type="OrthoDB" id="63947at2"/>
<dbReference type="RefSeq" id="WP_013701644.1">
    <property type="nucleotide sequence ID" value="NC_015385.1"/>
</dbReference>
<dbReference type="HOGENOM" id="CLU_868616_0_0_12"/>
<keyword evidence="1" id="KW-0732">Signal</keyword>
<dbReference type="Pfam" id="PF14326">
    <property type="entry name" value="DUF4384"/>
    <property type="match status" value="1"/>
</dbReference>
<gene>
    <name evidence="3" type="ordered locus">Tresu_1460</name>
</gene>